<evidence type="ECO:0000259" key="7">
    <source>
        <dbReference type="Pfam" id="PF00460"/>
    </source>
</evidence>
<sequence length="135" mass="15516">MFETRALSLLERSLDAAALRQKVIANNIANVDTPNYKRSDVRFEELLRQELDGKRKSIVGYRTDPRHIPIGRRPGGTVSLPQVVTDNSTTFNHNGNNVDIEYEMALLAQNQLRYNLLIDRTNGYFKNLRTAIDRR</sequence>
<comment type="subcellular location">
    <subcellularLocation>
        <location evidence="1 6">Bacterial flagellum basal body</location>
    </subcellularLocation>
</comment>
<dbReference type="InterPro" id="IPR006300">
    <property type="entry name" value="FlgB"/>
</dbReference>
<dbReference type="GO" id="GO:0071978">
    <property type="term" value="P:bacterial-type flagellum-dependent swarming motility"/>
    <property type="evidence" value="ECO:0007669"/>
    <property type="project" value="TreeGrafter"/>
</dbReference>
<comment type="function">
    <text evidence="5 6">Structural component of flagellum, the bacterial motility apparatus. Part of the rod structure of flagellar basal body.</text>
</comment>
<protein>
    <recommendedName>
        <fullName evidence="3 6">Flagellar basal body rod protein FlgB</fullName>
    </recommendedName>
</protein>
<dbReference type="Pfam" id="PF00460">
    <property type="entry name" value="Flg_bb_rod"/>
    <property type="match status" value="1"/>
</dbReference>
<evidence type="ECO:0000256" key="1">
    <source>
        <dbReference type="ARBA" id="ARBA00004117"/>
    </source>
</evidence>
<dbReference type="NCBIfam" id="TIGR01396">
    <property type="entry name" value="FlgB"/>
    <property type="match status" value="1"/>
</dbReference>
<comment type="similarity">
    <text evidence="2 6">Belongs to the flagella basal body rod proteins family.</text>
</comment>
<dbReference type="InterPro" id="IPR001444">
    <property type="entry name" value="Flag_bb_rod_N"/>
</dbReference>
<evidence type="ECO:0000256" key="2">
    <source>
        <dbReference type="ARBA" id="ARBA00009677"/>
    </source>
</evidence>
<dbReference type="AlphaFoldDB" id="A0A916QG06"/>
<keyword evidence="9" id="KW-1185">Reference proteome</keyword>
<organism evidence="8 9">
    <name type="scientific">Insulibacter thermoxylanivorax</name>
    <dbReference type="NCBI Taxonomy" id="2749268"/>
    <lineage>
        <taxon>Bacteria</taxon>
        <taxon>Bacillati</taxon>
        <taxon>Bacillota</taxon>
        <taxon>Bacilli</taxon>
        <taxon>Bacillales</taxon>
        <taxon>Paenibacillaceae</taxon>
        <taxon>Insulibacter</taxon>
    </lineage>
</organism>
<keyword evidence="8" id="KW-0282">Flagellum</keyword>
<comment type="subunit">
    <text evidence="6">The basal body constitutes a major portion of the flagellar organelle and consists of a number of rings mounted on a central rod.</text>
</comment>
<dbReference type="PANTHER" id="PTHR30435">
    <property type="entry name" value="FLAGELLAR PROTEIN"/>
    <property type="match status" value="1"/>
</dbReference>
<evidence type="ECO:0000313" key="8">
    <source>
        <dbReference type="EMBL" id="GFR37737.1"/>
    </source>
</evidence>
<evidence type="ECO:0000313" key="9">
    <source>
        <dbReference type="Proteomes" id="UP000654993"/>
    </source>
</evidence>
<evidence type="ECO:0000256" key="4">
    <source>
        <dbReference type="ARBA" id="ARBA00023143"/>
    </source>
</evidence>
<evidence type="ECO:0000256" key="6">
    <source>
        <dbReference type="PIRNR" id="PIRNR002889"/>
    </source>
</evidence>
<accession>A0A916QG06</accession>
<keyword evidence="8" id="KW-0966">Cell projection</keyword>
<comment type="caution">
    <text evidence="8">The sequence shown here is derived from an EMBL/GenBank/DDBJ whole genome shotgun (WGS) entry which is preliminary data.</text>
</comment>
<reference evidence="8" key="1">
    <citation type="submission" date="2020-08" db="EMBL/GenBank/DDBJ databases">
        <authorList>
            <person name="Uke A."/>
            <person name="Chhe C."/>
            <person name="Baramee S."/>
            <person name="Kosugi A."/>
        </authorList>
    </citation>
    <scope>NUCLEOTIDE SEQUENCE</scope>
    <source>
        <strain evidence="8">DA-C8</strain>
    </source>
</reference>
<dbReference type="EMBL" id="BMAQ01000006">
    <property type="protein sequence ID" value="GFR37737.1"/>
    <property type="molecule type" value="Genomic_DNA"/>
</dbReference>
<keyword evidence="8" id="KW-0969">Cilium</keyword>
<dbReference type="GO" id="GO:0030694">
    <property type="term" value="C:bacterial-type flagellum basal body, rod"/>
    <property type="evidence" value="ECO:0007669"/>
    <property type="project" value="InterPro"/>
</dbReference>
<reference evidence="8" key="2">
    <citation type="journal article" date="2021" name="Data Brief">
        <title>Draft genome sequence data of the facultative, thermophilic, xylanolytic bacterium Paenibacillus sp. strain DA-C8.</title>
        <authorList>
            <person name="Chhe C."/>
            <person name="Uke A."/>
            <person name="Baramee S."/>
            <person name="Ungkulpasvich U."/>
            <person name="Tachaapaikoon C."/>
            <person name="Pason P."/>
            <person name="Waeonukul R."/>
            <person name="Ratanakhanokchai K."/>
            <person name="Kosugi A."/>
        </authorList>
    </citation>
    <scope>NUCLEOTIDE SEQUENCE</scope>
    <source>
        <strain evidence="8">DA-C8</strain>
    </source>
</reference>
<name>A0A916QG06_9BACL</name>
<feature type="domain" description="Flagellar basal body rod protein N-terminal" evidence="7">
    <location>
        <begin position="14"/>
        <end position="37"/>
    </location>
</feature>
<evidence type="ECO:0000256" key="5">
    <source>
        <dbReference type="ARBA" id="ARBA00024934"/>
    </source>
</evidence>
<keyword evidence="4 6" id="KW-0975">Bacterial flagellum</keyword>
<dbReference type="PIRSF" id="PIRSF002889">
    <property type="entry name" value="Rod_FlgB"/>
    <property type="match status" value="1"/>
</dbReference>
<gene>
    <name evidence="8" type="ORF">PRECH8_10330</name>
</gene>
<dbReference type="PANTHER" id="PTHR30435:SF12">
    <property type="entry name" value="FLAGELLAR BASAL BODY ROD PROTEIN FLGB"/>
    <property type="match status" value="1"/>
</dbReference>
<proteinExistence type="inferred from homology"/>
<evidence type="ECO:0000256" key="3">
    <source>
        <dbReference type="ARBA" id="ARBA00014376"/>
    </source>
</evidence>
<dbReference type="Proteomes" id="UP000654993">
    <property type="component" value="Unassembled WGS sequence"/>
</dbReference>